<sequence>MGDEYERITPNVSQLPAPPPLSRPVQPVQPIQNYPLPPPPPPLQNYPSPMRQMQTPSPAQVAFNQLLESHQPGTGKRLSK</sequence>
<proteinExistence type="predicted"/>
<reference evidence="2 3" key="2">
    <citation type="submission" date="2018-11" db="EMBL/GenBank/DDBJ databases">
        <authorList>
            <consortium name="Pathogen Informatics"/>
        </authorList>
    </citation>
    <scope>NUCLEOTIDE SEQUENCE [LARGE SCALE GENOMIC DNA]</scope>
    <source>
        <strain evidence="2 3">MHpl1</strain>
    </source>
</reference>
<evidence type="ECO:0000313" key="3">
    <source>
        <dbReference type="Proteomes" id="UP000268014"/>
    </source>
</evidence>
<evidence type="ECO:0000256" key="1">
    <source>
        <dbReference type="SAM" id="MobiDB-lite"/>
    </source>
</evidence>
<name>A0A0N4WC68_HAEPC</name>
<dbReference type="AlphaFoldDB" id="A0A0N4WC68"/>
<evidence type="ECO:0000313" key="4">
    <source>
        <dbReference type="WBParaSite" id="HPLM_0000808601-mRNA-1"/>
    </source>
</evidence>
<protein>
    <submittedName>
        <fullName evidence="2 4">Uncharacterized protein</fullName>
    </submittedName>
</protein>
<dbReference type="EMBL" id="UZAF01016781">
    <property type="protein sequence ID" value="VDO33807.1"/>
    <property type="molecule type" value="Genomic_DNA"/>
</dbReference>
<gene>
    <name evidence="2" type="ORF">HPLM_LOCUS8078</name>
</gene>
<feature type="compositionally biased region" description="Polar residues" evidence="1">
    <location>
        <begin position="51"/>
        <end position="72"/>
    </location>
</feature>
<feature type="region of interest" description="Disordered" evidence="1">
    <location>
        <begin position="1"/>
        <end position="80"/>
    </location>
</feature>
<dbReference type="WBParaSite" id="HPLM_0000808601-mRNA-1">
    <property type="protein sequence ID" value="HPLM_0000808601-mRNA-1"/>
    <property type="gene ID" value="HPLM_0000808601"/>
</dbReference>
<keyword evidence="3" id="KW-1185">Reference proteome</keyword>
<organism evidence="4">
    <name type="scientific">Haemonchus placei</name>
    <name type="common">Barber's pole worm</name>
    <dbReference type="NCBI Taxonomy" id="6290"/>
    <lineage>
        <taxon>Eukaryota</taxon>
        <taxon>Metazoa</taxon>
        <taxon>Ecdysozoa</taxon>
        <taxon>Nematoda</taxon>
        <taxon>Chromadorea</taxon>
        <taxon>Rhabditida</taxon>
        <taxon>Rhabditina</taxon>
        <taxon>Rhabditomorpha</taxon>
        <taxon>Strongyloidea</taxon>
        <taxon>Trichostrongylidae</taxon>
        <taxon>Haemonchus</taxon>
    </lineage>
</organism>
<evidence type="ECO:0000313" key="2">
    <source>
        <dbReference type="EMBL" id="VDO33807.1"/>
    </source>
</evidence>
<reference evidence="4" key="1">
    <citation type="submission" date="2017-02" db="UniProtKB">
        <authorList>
            <consortium name="WormBaseParasite"/>
        </authorList>
    </citation>
    <scope>IDENTIFICATION</scope>
</reference>
<feature type="compositionally biased region" description="Pro residues" evidence="1">
    <location>
        <begin position="35"/>
        <end position="44"/>
    </location>
</feature>
<accession>A0A0N4WC68</accession>
<dbReference type="Proteomes" id="UP000268014">
    <property type="component" value="Unassembled WGS sequence"/>
</dbReference>